<feature type="compositionally biased region" description="Basic and acidic residues" evidence="1">
    <location>
        <begin position="820"/>
        <end position="831"/>
    </location>
</feature>
<dbReference type="PANTHER" id="PTHR23101">
    <property type="entry name" value="RAB GDP/GTP EXCHANGE FACTOR"/>
    <property type="match status" value="1"/>
</dbReference>
<feature type="compositionally biased region" description="Gly residues" evidence="1">
    <location>
        <begin position="1347"/>
        <end position="1359"/>
    </location>
</feature>
<dbReference type="GO" id="GO:0030139">
    <property type="term" value="C:endocytic vesicle"/>
    <property type="evidence" value="ECO:0007669"/>
    <property type="project" value="TreeGrafter"/>
</dbReference>
<feature type="region of interest" description="Disordered" evidence="1">
    <location>
        <begin position="138"/>
        <end position="191"/>
    </location>
</feature>
<reference evidence="3 4" key="1">
    <citation type="submission" date="2013-07" db="EMBL/GenBank/DDBJ databases">
        <title>The Genome Sequence of Cryptococcus heveanensis BCC8398.</title>
        <authorList>
            <consortium name="The Broad Institute Genome Sequencing Platform"/>
            <person name="Cuomo C."/>
            <person name="Litvintseva A."/>
            <person name="Chen Y."/>
            <person name="Heitman J."/>
            <person name="Sun S."/>
            <person name="Springer D."/>
            <person name="Dromer F."/>
            <person name="Young S.K."/>
            <person name="Zeng Q."/>
            <person name="Gargeya S."/>
            <person name="Fitzgerald M."/>
            <person name="Abouelleil A."/>
            <person name="Alvarado L."/>
            <person name="Berlin A.M."/>
            <person name="Chapman S.B."/>
            <person name="Dewar J."/>
            <person name="Goldberg J."/>
            <person name="Griggs A."/>
            <person name="Gujja S."/>
            <person name="Hansen M."/>
            <person name="Howarth C."/>
            <person name="Imamovic A."/>
            <person name="Larimer J."/>
            <person name="McCowan C."/>
            <person name="Murphy C."/>
            <person name="Pearson M."/>
            <person name="Priest M."/>
            <person name="Roberts A."/>
            <person name="Saif S."/>
            <person name="Shea T."/>
            <person name="Sykes S."/>
            <person name="Wortman J."/>
            <person name="Nusbaum C."/>
            <person name="Birren B."/>
        </authorList>
    </citation>
    <scope>NUCLEOTIDE SEQUENCE [LARGE SCALE GENOMIC DNA]</scope>
    <source>
        <strain evidence="3 4">BCC8398</strain>
    </source>
</reference>
<feature type="compositionally biased region" description="Low complexity" evidence="1">
    <location>
        <begin position="1377"/>
        <end position="1389"/>
    </location>
</feature>
<dbReference type="GO" id="GO:0005829">
    <property type="term" value="C:cytosol"/>
    <property type="evidence" value="ECO:0007669"/>
    <property type="project" value="TreeGrafter"/>
</dbReference>
<feature type="compositionally biased region" description="Low complexity" evidence="1">
    <location>
        <begin position="72"/>
        <end position="85"/>
    </location>
</feature>
<evidence type="ECO:0000259" key="2">
    <source>
        <dbReference type="PROSITE" id="PS51205"/>
    </source>
</evidence>
<feature type="region of interest" description="Disordered" evidence="1">
    <location>
        <begin position="1305"/>
        <end position="1454"/>
    </location>
</feature>
<evidence type="ECO:0000313" key="3">
    <source>
        <dbReference type="EMBL" id="OCF33691.1"/>
    </source>
</evidence>
<feature type="region of interest" description="Disordered" evidence="1">
    <location>
        <begin position="386"/>
        <end position="405"/>
    </location>
</feature>
<feature type="compositionally biased region" description="Acidic residues" evidence="1">
    <location>
        <begin position="1231"/>
        <end position="1248"/>
    </location>
</feature>
<feature type="region of interest" description="Disordered" evidence="1">
    <location>
        <begin position="659"/>
        <end position="701"/>
    </location>
</feature>
<dbReference type="STRING" id="1296120.A0A1B9GRM4"/>
<feature type="compositionally biased region" description="Low complexity" evidence="1">
    <location>
        <begin position="454"/>
        <end position="471"/>
    </location>
</feature>
<feature type="region of interest" description="Disordered" evidence="1">
    <location>
        <begin position="1136"/>
        <end position="1162"/>
    </location>
</feature>
<feature type="compositionally biased region" description="Polar residues" evidence="1">
    <location>
        <begin position="851"/>
        <end position="862"/>
    </location>
</feature>
<dbReference type="SUPFAM" id="SSF109993">
    <property type="entry name" value="VPS9 domain"/>
    <property type="match status" value="1"/>
</dbReference>
<feature type="region of interest" description="Disordered" evidence="1">
    <location>
        <begin position="1191"/>
        <end position="1292"/>
    </location>
</feature>
<feature type="compositionally biased region" description="Polar residues" evidence="1">
    <location>
        <begin position="936"/>
        <end position="952"/>
    </location>
</feature>
<reference evidence="4" key="2">
    <citation type="submission" date="2013-12" db="EMBL/GenBank/DDBJ databases">
        <title>Evolution of pathogenesis and genome organization in the Tremellales.</title>
        <authorList>
            <person name="Cuomo C."/>
            <person name="Litvintseva A."/>
            <person name="Heitman J."/>
            <person name="Chen Y."/>
            <person name="Sun S."/>
            <person name="Springer D."/>
            <person name="Dromer F."/>
            <person name="Young S."/>
            <person name="Zeng Q."/>
            <person name="Chapman S."/>
            <person name="Gujja S."/>
            <person name="Saif S."/>
            <person name="Birren B."/>
        </authorList>
    </citation>
    <scope>NUCLEOTIDE SEQUENCE [LARGE SCALE GENOMIC DNA]</scope>
    <source>
        <strain evidence="4">BCC8398</strain>
    </source>
</reference>
<feature type="region of interest" description="Disordered" evidence="1">
    <location>
        <begin position="913"/>
        <end position="982"/>
    </location>
</feature>
<gene>
    <name evidence="3" type="ORF">I316_04765</name>
</gene>
<feature type="compositionally biased region" description="Low complexity" evidence="1">
    <location>
        <begin position="876"/>
        <end position="888"/>
    </location>
</feature>
<dbReference type="PROSITE" id="PS51205">
    <property type="entry name" value="VPS9"/>
    <property type="match status" value="1"/>
</dbReference>
<feature type="compositionally biased region" description="Low complexity" evidence="1">
    <location>
        <begin position="1264"/>
        <end position="1280"/>
    </location>
</feature>
<dbReference type="EMBL" id="KI669504">
    <property type="protein sequence ID" value="OCF33691.1"/>
    <property type="molecule type" value="Genomic_DNA"/>
</dbReference>
<dbReference type="GO" id="GO:0016192">
    <property type="term" value="P:vesicle-mediated transport"/>
    <property type="evidence" value="ECO:0007669"/>
    <property type="project" value="InterPro"/>
</dbReference>
<dbReference type="Gene3D" id="1.20.1050.80">
    <property type="entry name" value="VPS9 domain"/>
    <property type="match status" value="2"/>
</dbReference>
<feature type="compositionally biased region" description="Low complexity" evidence="1">
    <location>
        <begin position="138"/>
        <end position="185"/>
    </location>
</feature>
<feature type="compositionally biased region" description="Basic and acidic residues" evidence="1">
    <location>
        <begin position="1218"/>
        <end position="1228"/>
    </location>
</feature>
<name>A0A1B9GRM4_9TREE</name>
<feature type="region of interest" description="Disordered" evidence="1">
    <location>
        <begin position="820"/>
        <end position="888"/>
    </location>
</feature>
<protein>
    <submittedName>
        <fullName evidence="3">Guanyl-nucleotide exchange factor</fullName>
    </submittedName>
</protein>
<feature type="domain" description="VPS9" evidence="2">
    <location>
        <begin position="730"/>
        <end position="1047"/>
    </location>
</feature>
<feature type="compositionally biased region" description="Polar residues" evidence="1">
    <location>
        <begin position="1360"/>
        <end position="1376"/>
    </location>
</feature>
<dbReference type="GO" id="GO:0005085">
    <property type="term" value="F:guanyl-nucleotide exchange factor activity"/>
    <property type="evidence" value="ECO:0007669"/>
    <property type="project" value="InterPro"/>
</dbReference>
<keyword evidence="4" id="KW-1185">Reference proteome</keyword>
<feature type="compositionally biased region" description="Polar residues" evidence="1">
    <location>
        <begin position="10"/>
        <end position="40"/>
    </location>
</feature>
<evidence type="ECO:0000256" key="1">
    <source>
        <dbReference type="SAM" id="MobiDB-lite"/>
    </source>
</evidence>
<dbReference type="Proteomes" id="UP000092666">
    <property type="component" value="Unassembled WGS sequence"/>
</dbReference>
<organism evidence="3 4">
    <name type="scientific">Kwoniella heveanensis BCC8398</name>
    <dbReference type="NCBI Taxonomy" id="1296120"/>
    <lineage>
        <taxon>Eukaryota</taxon>
        <taxon>Fungi</taxon>
        <taxon>Dikarya</taxon>
        <taxon>Basidiomycota</taxon>
        <taxon>Agaricomycotina</taxon>
        <taxon>Tremellomycetes</taxon>
        <taxon>Tremellales</taxon>
        <taxon>Cryptococcaceae</taxon>
        <taxon>Kwoniella</taxon>
    </lineage>
</organism>
<feature type="compositionally biased region" description="Low complexity" evidence="1">
    <location>
        <begin position="1136"/>
        <end position="1155"/>
    </location>
</feature>
<feature type="compositionally biased region" description="Polar residues" evidence="1">
    <location>
        <begin position="1308"/>
        <end position="1330"/>
    </location>
</feature>
<dbReference type="InterPro" id="IPR037191">
    <property type="entry name" value="VPS9_dom_sf"/>
</dbReference>
<accession>A0A1B9GRM4</accession>
<feature type="region of interest" description="Disordered" evidence="1">
    <location>
        <begin position="412"/>
        <end position="520"/>
    </location>
</feature>
<dbReference type="GO" id="GO:0031267">
    <property type="term" value="F:small GTPase binding"/>
    <property type="evidence" value="ECO:0007669"/>
    <property type="project" value="TreeGrafter"/>
</dbReference>
<feature type="region of interest" description="Disordered" evidence="1">
    <location>
        <begin position="1"/>
        <end position="117"/>
    </location>
</feature>
<dbReference type="InterPro" id="IPR003123">
    <property type="entry name" value="VPS9"/>
</dbReference>
<feature type="compositionally biased region" description="Basic and acidic residues" evidence="1">
    <location>
        <begin position="1283"/>
        <end position="1292"/>
    </location>
</feature>
<feature type="compositionally biased region" description="Polar residues" evidence="1">
    <location>
        <begin position="48"/>
        <end position="71"/>
    </location>
</feature>
<proteinExistence type="predicted"/>
<feature type="compositionally biased region" description="Polar residues" evidence="1">
    <location>
        <begin position="1433"/>
        <end position="1442"/>
    </location>
</feature>
<dbReference type="Pfam" id="PF02204">
    <property type="entry name" value="VPS9"/>
    <property type="match status" value="1"/>
</dbReference>
<sequence>MEQPPPKQGLFSSLTLGRASRSSKPPANASPGTNANTNEPLTHPLLAASTSSLNTPTTSDNTPDLPSTIQQSGHKSSGSTSSRSGAGNGTGTGTGSAADLTNLPYKPRQRHGGGIGSAGSAASIFGAPSSAAIATTSTSTASPTLVPTPSSVSTSPVTPTIVPSGPPTTSTSTSTATFALPPSTSDSSLQADYSAQSITVNANTSGTGTGQAHAHTSASLTSRLQLQSLKAAAQKIGLGNGSMGMSMIDAIFEKGQQGRAKAGEGGEWGDLLRILMGGKAILLLPTTPSSSLPMTPQTLRDHIGFISPPVPLASSSSTSKLPGHASSAEELEKDALEINTHVLVTLSGLVGTLRGTSITFESTLPYDSPLLAALKDATTRQTVLSSLRPTETHASTSTPNVASFPSFTISPDTAVLPFPPPSKTPQPMASDIKEKEKPPPGKLGRINPFASLFGSSSAAPSPTLGSSPSSTQIAPPSPSIKAEATLTPERPLSPTRAHGGSRPSSPSPPSPRPSLLTIDHGDNASILSDTASVVLAHGEGYQVTAYTVARPIRYSETHKSLAKALRGHVKEVLNKLPDKVVDKVIKVVLANTCPSALGAGDDLLKGQKGNHQSDADIIATLDFSDPTTTGERLQDLMEGIYDDLISHYRHEIAEGLKRKSSGNVPWGRAHSNTQITEADKASTKEKREKDRLDKEEYAEKEASDGTERVEALICRLLYNRLFSPLESDDARHDEALASRIAALNMLDLSLDHLGLITRPADEKPEGAIASGLSDIVDKIGDELQKLSSSSCLTPKDKAEVLIRAHKIVVDGLAEMPNVELRPEGEPYRPDEPPSESALPSSVETELPTIHTPDNQSSRSSPSLHPLALENKPEPRSSSSSPAASDASDPLTAIASQTTPSVIPSLNRSPSVPHLVLSDSADESTESTRLKEAMSDSVITITGNVQSEPLSRETSASTAATSSSASSVPPPRPPSNSASKQRTSGADLILPIIIYSVVKSNPPQLASQLMYLRRYRSAICLTGEASYAIVNLTAVVEFIEHVDLAELGLGGESDKVMSIDDLSPIGLNYLDESNADAASIASASSRLRGRVFQVGEMAGTAAGSANKVISGVVDSSWTALRGLISTGANANPNVENEAATAATSEGSTSAASGEAGSRPGLRPRQASTFSLASVTASVASIAAAAAARNRSRANSRASAPEHVWSGNQELQEVTSRPASVRERGDKESVYEISDDADEDGDDSESEGGEDNTGPGYGRRHGRMRSTNSAVSTSNSNSKSSAILGKDDQPKERVSLSNRLASIGVLGRLSQPSSSGTPPQAGALSTSASSSPIPMPATSLPKVMSSDSLGGGPAELAGGDGSVTSKPSNFLANLTQPRSVSLSSPSSSSDKLPSHTYPQGQGHGRRSSLLGGLEAVLKGNSNHSTPSPRGHLTSLPLSNEASTGSGPGAGEEVTGYTVPIDNEPPIDRFMHCEVGDIRLSEIGVLLRDYRRLGHIVASAQREQQQQQQVQHQQTEHATPQL</sequence>
<evidence type="ECO:0000313" key="4">
    <source>
        <dbReference type="Proteomes" id="UP000092666"/>
    </source>
</evidence>
<feature type="compositionally biased region" description="Low complexity" evidence="1">
    <location>
        <begin position="953"/>
        <end position="966"/>
    </location>
</feature>
<dbReference type="InterPro" id="IPR045046">
    <property type="entry name" value="Vps9-like"/>
</dbReference>
<dbReference type="PANTHER" id="PTHR23101:SF25">
    <property type="entry name" value="GTPASE-ACTIVATING PROTEIN AND VPS9 DOMAIN-CONTAINING PROTEIN 1"/>
    <property type="match status" value="1"/>
</dbReference>
<feature type="compositionally biased region" description="Basic and acidic residues" evidence="1">
    <location>
        <begin position="677"/>
        <end position="701"/>
    </location>
</feature>
<feature type="compositionally biased region" description="Polar residues" evidence="1">
    <location>
        <begin position="1204"/>
        <end position="1216"/>
    </location>
</feature>
<dbReference type="OrthoDB" id="10264848at2759"/>